<reference evidence="2 3" key="1">
    <citation type="submission" date="2024-11" db="EMBL/GenBank/DDBJ databases">
        <title>Chromosome-level genome assembly of Eucalyptus globulus Labill. provides insights into its genome evolution.</title>
        <authorList>
            <person name="Li X."/>
        </authorList>
    </citation>
    <scope>NUCLEOTIDE SEQUENCE [LARGE SCALE GENOMIC DNA]</scope>
    <source>
        <strain evidence="2">CL2024</strain>
        <tissue evidence="2">Fresh tender leaves</tissue>
    </source>
</reference>
<comment type="caution">
    <text evidence="2">The sequence shown here is derived from an EMBL/GenBank/DDBJ whole genome shotgun (WGS) entry which is preliminary data.</text>
</comment>
<sequence length="125" mass="14184">MKKYTLKAKVLTPPSPETMRMMIGPGEGETNNLQGRRRRWLENRGERSTSSGRDAGGVWQWPAAAITDREGGKDSKRKIRQRIATQCENSFSVLPALLSEIQMQRVCWLAIGDEWRLLAVWATLV</sequence>
<gene>
    <name evidence="2" type="ORF">ACJRO7_011417</name>
</gene>
<evidence type="ECO:0000313" key="3">
    <source>
        <dbReference type="Proteomes" id="UP001634007"/>
    </source>
</evidence>
<feature type="non-terminal residue" evidence="2">
    <location>
        <position position="125"/>
    </location>
</feature>
<evidence type="ECO:0000313" key="2">
    <source>
        <dbReference type="EMBL" id="KAL3750412.1"/>
    </source>
</evidence>
<feature type="region of interest" description="Disordered" evidence="1">
    <location>
        <begin position="15"/>
        <end position="56"/>
    </location>
</feature>
<dbReference type="AlphaFoldDB" id="A0ABD3LKL2"/>
<evidence type="ECO:0000256" key="1">
    <source>
        <dbReference type="SAM" id="MobiDB-lite"/>
    </source>
</evidence>
<protein>
    <submittedName>
        <fullName evidence="2">Uncharacterized protein</fullName>
    </submittedName>
</protein>
<keyword evidence="3" id="KW-1185">Reference proteome</keyword>
<accession>A0ABD3LKL2</accession>
<dbReference type="EMBL" id="JBJKBG010000002">
    <property type="protein sequence ID" value="KAL3750412.1"/>
    <property type="molecule type" value="Genomic_DNA"/>
</dbReference>
<name>A0ABD3LKL2_EUCGL</name>
<dbReference type="Proteomes" id="UP001634007">
    <property type="component" value="Unassembled WGS sequence"/>
</dbReference>
<organism evidence="2 3">
    <name type="scientific">Eucalyptus globulus</name>
    <name type="common">Tasmanian blue gum</name>
    <dbReference type="NCBI Taxonomy" id="34317"/>
    <lineage>
        <taxon>Eukaryota</taxon>
        <taxon>Viridiplantae</taxon>
        <taxon>Streptophyta</taxon>
        <taxon>Embryophyta</taxon>
        <taxon>Tracheophyta</taxon>
        <taxon>Spermatophyta</taxon>
        <taxon>Magnoliopsida</taxon>
        <taxon>eudicotyledons</taxon>
        <taxon>Gunneridae</taxon>
        <taxon>Pentapetalae</taxon>
        <taxon>rosids</taxon>
        <taxon>malvids</taxon>
        <taxon>Myrtales</taxon>
        <taxon>Myrtaceae</taxon>
        <taxon>Myrtoideae</taxon>
        <taxon>Eucalypteae</taxon>
        <taxon>Eucalyptus</taxon>
    </lineage>
</organism>
<proteinExistence type="predicted"/>